<keyword evidence="7" id="KW-0029">Amino-acid transport</keyword>
<keyword evidence="8 11" id="KW-1133">Transmembrane helix</keyword>
<keyword evidence="5" id="KW-0997">Cell inner membrane</keyword>
<gene>
    <name evidence="13" type="ORF">E2566_21720</name>
</gene>
<dbReference type="PANTHER" id="PTHR30614:SF10">
    <property type="entry name" value="ARGININE ABC TRANSPORTER PERMEASE PROTEIN ARTM"/>
    <property type="match status" value="1"/>
</dbReference>
<feature type="transmembrane region" description="Helical" evidence="11">
    <location>
        <begin position="204"/>
        <end position="227"/>
    </location>
</feature>
<dbReference type="InterPro" id="IPR043429">
    <property type="entry name" value="ArtM/GltK/GlnP/TcyL/YhdX-like"/>
</dbReference>
<keyword evidence="14" id="KW-1185">Reference proteome</keyword>
<comment type="similarity">
    <text evidence="2">Belongs to the binding-protein-dependent transport system permease family. HisMQ subfamily.</text>
</comment>
<dbReference type="InterPro" id="IPR035906">
    <property type="entry name" value="MetI-like_sf"/>
</dbReference>
<evidence type="ECO:0000256" key="11">
    <source>
        <dbReference type="RuleBase" id="RU363032"/>
    </source>
</evidence>
<evidence type="ECO:0000256" key="7">
    <source>
        <dbReference type="ARBA" id="ARBA00022970"/>
    </source>
</evidence>
<keyword evidence="6 11" id="KW-0812">Transmembrane</keyword>
<keyword evidence="3 11" id="KW-0813">Transport</keyword>
<evidence type="ECO:0000256" key="6">
    <source>
        <dbReference type="ARBA" id="ARBA00022692"/>
    </source>
</evidence>
<protein>
    <recommendedName>
        <fullName evidence="10">Arginine ABC transporter permease protein ArtM</fullName>
    </recommendedName>
</protein>
<feature type="transmembrane region" description="Helical" evidence="11">
    <location>
        <begin position="68"/>
        <end position="86"/>
    </location>
</feature>
<dbReference type="InterPro" id="IPR010065">
    <property type="entry name" value="AA_ABC_transptr_permease_3TM"/>
</dbReference>
<evidence type="ECO:0000256" key="4">
    <source>
        <dbReference type="ARBA" id="ARBA00022475"/>
    </source>
</evidence>
<dbReference type="PROSITE" id="PS50928">
    <property type="entry name" value="ABC_TM1"/>
    <property type="match status" value="1"/>
</dbReference>
<feature type="transmembrane region" description="Helical" evidence="11">
    <location>
        <begin position="21"/>
        <end position="48"/>
    </location>
</feature>
<evidence type="ECO:0000259" key="12">
    <source>
        <dbReference type="PROSITE" id="PS50928"/>
    </source>
</evidence>
<evidence type="ECO:0000256" key="10">
    <source>
        <dbReference type="ARBA" id="ARBA00040319"/>
    </source>
</evidence>
<comment type="subcellular location">
    <subcellularLocation>
        <location evidence="1">Cell inner membrane</location>
        <topology evidence="1">Multi-pass membrane protein</topology>
    </subcellularLocation>
    <subcellularLocation>
        <location evidence="11">Cell membrane</location>
        <topology evidence="11">Multi-pass membrane protein</topology>
    </subcellularLocation>
</comment>
<proteinExistence type="inferred from homology"/>
<dbReference type="CDD" id="cd06261">
    <property type="entry name" value="TM_PBP2"/>
    <property type="match status" value="1"/>
</dbReference>
<evidence type="ECO:0000256" key="1">
    <source>
        <dbReference type="ARBA" id="ARBA00004429"/>
    </source>
</evidence>
<dbReference type="InterPro" id="IPR000515">
    <property type="entry name" value="MetI-like"/>
</dbReference>
<evidence type="ECO:0000313" key="14">
    <source>
        <dbReference type="Proteomes" id="UP000502681"/>
    </source>
</evidence>
<feature type="domain" description="ABC transmembrane type-1" evidence="12">
    <location>
        <begin position="29"/>
        <end position="226"/>
    </location>
</feature>
<evidence type="ECO:0000256" key="3">
    <source>
        <dbReference type="ARBA" id="ARBA00022448"/>
    </source>
</evidence>
<dbReference type="Proteomes" id="UP000502681">
    <property type="component" value="Chromosome"/>
</dbReference>
<evidence type="ECO:0000256" key="2">
    <source>
        <dbReference type="ARBA" id="ARBA00010072"/>
    </source>
</evidence>
<organism evidence="13 14">
    <name type="scientific">Pectobacterium punjabense</name>
    <dbReference type="NCBI Taxonomy" id="2108399"/>
    <lineage>
        <taxon>Bacteria</taxon>
        <taxon>Pseudomonadati</taxon>
        <taxon>Pseudomonadota</taxon>
        <taxon>Gammaproteobacteria</taxon>
        <taxon>Enterobacterales</taxon>
        <taxon>Pectobacteriaceae</taxon>
        <taxon>Pectobacterium</taxon>
    </lineage>
</organism>
<dbReference type="NCBIfam" id="TIGR01726">
    <property type="entry name" value="HEQRo_perm_3TM"/>
    <property type="match status" value="1"/>
</dbReference>
<accession>A0ABX6LA27</accession>
<evidence type="ECO:0000256" key="9">
    <source>
        <dbReference type="ARBA" id="ARBA00023136"/>
    </source>
</evidence>
<evidence type="ECO:0000313" key="13">
    <source>
        <dbReference type="EMBL" id="QJA22342.1"/>
    </source>
</evidence>
<dbReference type="Pfam" id="PF00528">
    <property type="entry name" value="BPD_transp_1"/>
    <property type="match status" value="1"/>
</dbReference>
<dbReference type="SUPFAM" id="SSF161098">
    <property type="entry name" value="MetI-like"/>
    <property type="match status" value="1"/>
</dbReference>
<evidence type="ECO:0000256" key="8">
    <source>
        <dbReference type="ARBA" id="ARBA00022989"/>
    </source>
</evidence>
<keyword evidence="4" id="KW-1003">Cell membrane</keyword>
<keyword evidence="9 11" id="KW-0472">Membrane</keyword>
<evidence type="ECO:0000256" key="5">
    <source>
        <dbReference type="ARBA" id="ARBA00022519"/>
    </source>
</evidence>
<reference evidence="13 14" key="1">
    <citation type="submission" date="2019-04" db="EMBL/GenBank/DDBJ databases">
        <title>Whole Genome Sequencing of Pectobacterium punjabense SS95.</title>
        <authorList>
            <person name="Sarfraz S."/>
            <person name="Oulghazi S."/>
            <person name="Roques C."/>
            <person name="Vandecasteele C."/>
            <person name="Faure D."/>
        </authorList>
    </citation>
    <scope>NUCLEOTIDE SEQUENCE [LARGE SCALE GENOMIC DNA]</scope>
    <source>
        <strain evidence="13 14">SS95</strain>
    </source>
</reference>
<dbReference type="Gene3D" id="1.10.3720.10">
    <property type="entry name" value="MetI-like"/>
    <property type="match status" value="1"/>
</dbReference>
<dbReference type="EMBL" id="CP038498">
    <property type="protein sequence ID" value="QJA22342.1"/>
    <property type="molecule type" value="Genomic_DNA"/>
</dbReference>
<name>A0ABX6LA27_9GAMM</name>
<dbReference type="PANTHER" id="PTHR30614">
    <property type="entry name" value="MEMBRANE COMPONENT OF AMINO ACID ABC TRANSPORTER"/>
    <property type="match status" value="1"/>
</dbReference>
<sequence>MGATHRGEKRGRAMNGEWLTTVTSLLAGVPLTLAITASTLLFSVLIGIGLSLLKTSRSKGLVLLTDGYLFVFRTVPVLVQLFIVYYGAGQFSFIRHSVLWPYFRDPLWCAIIVLSLYQASYVCEVFRGGLRAVDNGMIEAGKSLGLSTVKIYRFIVFPLALRQALPAYSNEVGRAIQVTSLTSTITLAEVTGIARTIISKTYSVFPVITVAGVIYIAITLVATGIIYRLERHLTNYRHDKKSASQPHKLRAKNSAS</sequence>